<dbReference type="HOGENOM" id="CLU_1584302_0_0_11"/>
<dbReference type="AlphaFoldDB" id="A6WBR9"/>
<sequence>MEAAPRPRPRRYTGRVGPRRVVLAAAALTAALAGCGSPSGTADPEVVERHVASRSAPDVVRDYLDAVQDDDRATAAVLSTPGFAAQDVWQRDGAPDLDDVEVSDDTTSYDTGWSSEELQAYAQAVDVQATYRADDGGTGTAGGEPGWGYVLVRHSDQDPWLIASAGHG</sequence>
<evidence type="ECO:0000256" key="2">
    <source>
        <dbReference type="SAM" id="SignalP"/>
    </source>
</evidence>
<organism evidence="3 4">
    <name type="scientific">Kineococcus radiotolerans (strain ATCC BAA-149 / DSM 14245 / SRS30216)</name>
    <dbReference type="NCBI Taxonomy" id="266940"/>
    <lineage>
        <taxon>Bacteria</taxon>
        <taxon>Bacillati</taxon>
        <taxon>Actinomycetota</taxon>
        <taxon>Actinomycetes</taxon>
        <taxon>Kineosporiales</taxon>
        <taxon>Kineosporiaceae</taxon>
        <taxon>Kineococcus</taxon>
    </lineage>
</organism>
<protein>
    <recommendedName>
        <fullName evidence="5">DUF4829 domain-containing protein</fullName>
    </recommendedName>
</protein>
<feature type="chain" id="PRO_5039725408" description="DUF4829 domain-containing protein" evidence="2">
    <location>
        <begin position="34"/>
        <end position="168"/>
    </location>
</feature>
<dbReference type="EMBL" id="CP000750">
    <property type="protein sequence ID" value="ABS04258.1"/>
    <property type="molecule type" value="Genomic_DNA"/>
</dbReference>
<feature type="region of interest" description="Disordered" evidence="1">
    <location>
        <begin position="91"/>
        <end position="111"/>
    </location>
</feature>
<gene>
    <name evidence="3" type="ordered locus">Krad_2788</name>
</gene>
<evidence type="ECO:0000313" key="4">
    <source>
        <dbReference type="Proteomes" id="UP000001116"/>
    </source>
</evidence>
<feature type="compositionally biased region" description="Acidic residues" evidence="1">
    <location>
        <begin position="95"/>
        <end position="104"/>
    </location>
</feature>
<proteinExistence type="predicted"/>
<dbReference type="STRING" id="266940.Krad_2788"/>
<feature type="signal peptide" evidence="2">
    <location>
        <begin position="1"/>
        <end position="33"/>
    </location>
</feature>
<accession>A6WBR9</accession>
<keyword evidence="4" id="KW-1185">Reference proteome</keyword>
<evidence type="ECO:0008006" key="5">
    <source>
        <dbReference type="Google" id="ProtNLM"/>
    </source>
</evidence>
<evidence type="ECO:0000313" key="3">
    <source>
        <dbReference type="EMBL" id="ABS04258.1"/>
    </source>
</evidence>
<feature type="region of interest" description="Disordered" evidence="1">
    <location>
        <begin position="34"/>
        <end position="54"/>
    </location>
</feature>
<dbReference type="KEGG" id="kra:Krad_2788"/>
<dbReference type="PROSITE" id="PS51257">
    <property type="entry name" value="PROKAR_LIPOPROTEIN"/>
    <property type="match status" value="1"/>
</dbReference>
<evidence type="ECO:0000256" key="1">
    <source>
        <dbReference type="SAM" id="MobiDB-lite"/>
    </source>
</evidence>
<reference evidence="4" key="1">
    <citation type="journal article" date="2008" name="PLoS ONE">
        <title>Survival in nuclear waste, extreme resistance, and potential applications gleaned from the genome sequence of Kineococcus radiotolerans SRS30216.</title>
        <authorList>
            <person name="Bagwell C.E."/>
            <person name="Bhat S."/>
            <person name="Hawkins G.M."/>
            <person name="Smith B.W."/>
            <person name="Biswas T."/>
            <person name="Hoover T.R."/>
            <person name="Saunders E."/>
            <person name="Han C.S."/>
            <person name="Tsodikov O.V."/>
            <person name="Shimkets L.J."/>
        </authorList>
    </citation>
    <scope>NUCLEOTIDE SEQUENCE [LARGE SCALE GENOMIC DNA]</scope>
    <source>
        <strain evidence="4">ATCC BAA-149 / DSM 14245 / SRS30216</strain>
    </source>
</reference>
<keyword evidence="2" id="KW-0732">Signal</keyword>
<name>A6WBR9_KINRD</name>
<dbReference type="Proteomes" id="UP000001116">
    <property type="component" value="Chromosome"/>
</dbReference>